<dbReference type="SUPFAM" id="SSF52833">
    <property type="entry name" value="Thioredoxin-like"/>
    <property type="match status" value="1"/>
</dbReference>
<keyword evidence="1" id="KW-0472">Membrane</keyword>
<feature type="transmembrane region" description="Helical" evidence="1">
    <location>
        <begin position="6"/>
        <end position="25"/>
    </location>
</feature>
<evidence type="ECO:0000313" key="2">
    <source>
        <dbReference type="EMBL" id="EHP70370.1"/>
    </source>
</evidence>
<protein>
    <recommendedName>
        <fullName evidence="4">DUF929 domain-containing protein</fullName>
    </recommendedName>
</protein>
<reference evidence="2 3" key="1">
    <citation type="submission" date="2012-01" db="EMBL/GenBank/DDBJ databases">
        <title>Improved High-Quality Draft sequence of Metallosphaera yellowstonensis MK1.</title>
        <authorList>
            <consortium name="US DOE Joint Genome Institute"/>
            <person name="Lucas S."/>
            <person name="Han J."/>
            <person name="Cheng J.-F."/>
            <person name="Goodwin L."/>
            <person name="Pitluck S."/>
            <person name="Peters L."/>
            <person name="Teshima H."/>
            <person name="Detter J.C."/>
            <person name="Han C."/>
            <person name="Tapia R."/>
            <person name="Land M."/>
            <person name="Hauser L."/>
            <person name="Kyrpides N."/>
            <person name="Kozubal M."/>
            <person name="Macur R.E."/>
            <person name="Jay Z."/>
            <person name="Inskeep W."/>
            <person name="Woyke T."/>
        </authorList>
    </citation>
    <scope>NUCLEOTIDE SEQUENCE [LARGE SCALE GENOMIC DNA]</scope>
    <source>
        <strain evidence="2 3">MK1</strain>
    </source>
</reference>
<dbReference type="InterPro" id="IPR036249">
    <property type="entry name" value="Thioredoxin-like_sf"/>
</dbReference>
<keyword evidence="1" id="KW-0812">Transmembrane</keyword>
<dbReference type="Proteomes" id="UP000003980">
    <property type="component" value="Unassembled WGS sequence"/>
</dbReference>
<dbReference type="EMBL" id="JH597761">
    <property type="protein sequence ID" value="EHP70370.1"/>
    <property type="molecule type" value="Genomic_DNA"/>
</dbReference>
<gene>
    <name evidence="2" type="ORF">MetMK1DRAFT_00008720</name>
</gene>
<dbReference type="eggNOG" id="arCOG03842">
    <property type="taxonomic scope" value="Archaea"/>
</dbReference>
<dbReference type="Pfam" id="PF06053">
    <property type="entry name" value="DUF929"/>
    <property type="match status" value="1"/>
</dbReference>
<dbReference type="HOGENOM" id="CLU_805651_0_0_2"/>
<keyword evidence="3" id="KW-1185">Reference proteome</keyword>
<dbReference type="Gene3D" id="3.40.30.10">
    <property type="entry name" value="Glutaredoxin"/>
    <property type="match status" value="1"/>
</dbReference>
<accession>H2C299</accession>
<name>H2C299_9CREN</name>
<evidence type="ECO:0000313" key="3">
    <source>
        <dbReference type="Proteomes" id="UP000003980"/>
    </source>
</evidence>
<dbReference type="InterPro" id="IPR009272">
    <property type="entry name" value="DUF929"/>
</dbReference>
<organism evidence="2 3">
    <name type="scientific">Metallosphaera yellowstonensis MK1</name>
    <dbReference type="NCBI Taxonomy" id="671065"/>
    <lineage>
        <taxon>Archaea</taxon>
        <taxon>Thermoproteota</taxon>
        <taxon>Thermoprotei</taxon>
        <taxon>Sulfolobales</taxon>
        <taxon>Sulfolobaceae</taxon>
        <taxon>Metallosphaera</taxon>
    </lineage>
</organism>
<sequence length="344" mass="38003">MVKSRFIIFSIIVIFIVSAIAVWNVRSLLGSPTQLGAYVSPSVELELKQLSTQSYDYVTSNLTYTVKVVNNGSELTFQGKPVVIFVGAEWCPYCAAEMWALVITLDRFGNLTGLRYMESSPTDYYPDTPTFTLRNVSYSSNYISLLEYEYQDRNHQPLQSVPQNIYSMWTSLAGGGIPFIDVAGVYYQVGSTVDPGLMTSGNWTYVLDQINSSTPLSREIYSTANLLTAEICEVDGNQPEKVCSQQGVSEYESLLQSGKTGVYVPPYSSTVYLGPQRPGALLNTPTQLYRTQSLTGLLTQLPSLGEEAFRTNRSHQSSIQQLWESKGGNTKKSVLSRSFSASSG</sequence>
<dbReference type="AlphaFoldDB" id="H2C299"/>
<evidence type="ECO:0000256" key="1">
    <source>
        <dbReference type="SAM" id="Phobius"/>
    </source>
</evidence>
<keyword evidence="1" id="KW-1133">Transmembrane helix</keyword>
<dbReference type="RefSeq" id="WP_009071056.1">
    <property type="nucleotide sequence ID" value="NZ_JH597761.1"/>
</dbReference>
<dbReference type="OrthoDB" id="5970at2157"/>
<evidence type="ECO:0008006" key="4">
    <source>
        <dbReference type="Google" id="ProtNLM"/>
    </source>
</evidence>
<proteinExistence type="predicted"/>
<dbReference type="STRING" id="671065.MetMK1DRAFT_00008720"/>